<evidence type="ECO:0000259" key="1">
    <source>
        <dbReference type="Pfam" id="PF01370"/>
    </source>
</evidence>
<gene>
    <name evidence="2" type="ORF">KL86PLE_100480</name>
</gene>
<proteinExistence type="predicted"/>
<dbReference type="AlphaFoldDB" id="A0A212L3K6"/>
<dbReference type="RefSeq" id="WP_288199215.1">
    <property type="nucleotide sequence ID" value="NZ_LT608334.1"/>
</dbReference>
<sequence length="295" mass="30307">MRVFVTGATGFVGSAVVSDLIAAGHSVLGLSRSQAGAAALRAAGADVHPGSLEDIASLKAGAAASDAVVHTAFVHDFSRFGENCDIDRQAIAALGEALAGSGRALVVTSALGMLSPGRLATEDMVPPADAHVPRVSEQAALAFVARGVRAMAIRLPQVHGAGDHGFTPQLVGIARDKGASAYVGAGANRWPAVHRFDAARLYRLAVEKGIAGARYHAVADEGVPLKTIAEIIGRRLGLPVKSIAADEAAGHFGWFAAFAAMDCPASSDRTRRELGWQPAGIGLIEDLDSSAYFPS</sequence>
<dbReference type="Pfam" id="PF01370">
    <property type="entry name" value="Epimerase"/>
    <property type="match status" value="1"/>
</dbReference>
<dbReference type="InterPro" id="IPR051783">
    <property type="entry name" value="NAD(P)-dependent_oxidoreduct"/>
</dbReference>
<dbReference type="CDD" id="cd05262">
    <property type="entry name" value="SDR_a7"/>
    <property type="match status" value="1"/>
</dbReference>
<evidence type="ECO:0000313" key="2">
    <source>
        <dbReference type="EMBL" id="SCM72143.1"/>
    </source>
</evidence>
<feature type="domain" description="NAD-dependent epimerase/dehydratase" evidence="1">
    <location>
        <begin position="3"/>
        <end position="212"/>
    </location>
</feature>
<dbReference type="GO" id="GO:0005737">
    <property type="term" value="C:cytoplasm"/>
    <property type="evidence" value="ECO:0007669"/>
    <property type="project" value="TreeGrafter"/>
</dbReference>
<dbReference type="Gene3D" id="3.40.50.720">
    <property type="entry name" value="NAD(P)-binding Rossmann-like Domain"/>
    <property type="match status" value="1"/>
</dbReference>
<name>A0A212L3K6_9HYPH</name>
<protein>
    <submittedName>
        <fullName evidence="2">Putative epimerase/dehydratase</fullName>
    </submittedName>
</protein>
<dbReference type="PANTHER" id="PTHR48079">
    <property type="entry name" value="PROTEIN YEEZ"/>
    <property type="match status" value="1"/>
</dbReference>
<dbReference type="EMBL" id="FMJD01000002">
    <property type="protein sequence ID" value="SCM72143.1"/>
    <property type="molecule type" value="Genomic_DNA"/>
</dbReference>
<dbReference type="GO" id="GO:0004029">
    <property type="term" value="F:aldehyde dehydrogenase (NAD+) activity"/>
    <property type="evidence" value="ECO:0007669"/>
    <property type="project" value="TreeGrafter"/>
</dbReference>
<dbReference type="InterPro" id="IPR036291">
    <property type="entry name" value="NAD(P)-bd_dom_sf"/>
</dbReference>
<accession>A0A212L3K6</accession>
<organism evidence="2">
    <name type="scientific">uncultured Pleomorphomonas sp</name>
    <dbReference type="NCBI Taxonomy" id="442121"/>
    <lineage>
        <taxon>Bacteria</taxon>
        <taxon>Pseudomonadati</taxon>
        <taxon>Pseudomonadota</taxon>
        <taxon>Alphaproteobacteria</taxon>
        <taxon>Hyphomicrobiales</taxon>
        <taxon>Pleomorphomonadaceae</taxon>
        <taxon>Pleomorphomonas</taxon>
        <taxon>environmental samples</taxon>
    </lineage>
</organism>
<reference evidence="2" key="1">
    <citation type="submission" date="2016-08" db="EMBL/GenBank/DDBJ databases">
        <authorList>
            <person name="Seilhamer J.J."/>
        </authorList>
    </citation>
    <scope>NUCLEOTIDE SEQUENCE</scope>
    <source>
        <strain evidence="2">86</strain>
    </source>
</reference>
<dbReference type="InterPro" id="IPR001509">
    <property type="entry name" value="Epimerase_deHydtase"/>
</dbReference>
<dbReference type="PANTHER" id="PTHR48079:SF6">
    <property type="entry name" value="NAD(P)-BINDING DOMAIN-CONTAINING PROTEIN-RELATED"/>
    <property type="match status" value="1"/>
</dbReference>
<dbReference type="SUPFAM" id="SSF51735">
    <property type="entry name" value="NAD(P)-binding Rossmann-fold domains"/>
    <property type="match status" value="1"/>
</dbReference>